<protein>
    <submittedName>
        <fullName evidence="2">AAA family ATPase</fullName>
    </submittedName>
</protein>
<feature type="domain" description="ATPase AAA-type core" evidence="1">
    <location>
        <begin position="158"/>
        <end position="239"/>
    </location>
</feature>
<dbReference type="AlphaFoldDB" id="A0A4U0Q456"/>
<dbReference type="Pfam" id="PF00004">
    <property type="entry name" value="AAA"/>
    <property type="match status" value="1"/>
</dbReference>
<evidence type="ECO:0000313" key="3">
    <source>
        <dbReference type="Proteomes" id="UP000306223"/>
    </source>
</evidence>
<proteinExistence type="predicted"/>
<feature type="non-terminal residue" evidence="2">
    <location>
        <position position="243"/>
    </location>
</feature>
<reference evidence="2 3" key="1">
    <citation type="submission" date="2019-04" db="EMBL/GenBank/DDBJ databases">
        <authorList>
            <person name="Li J."/>
        </authorList>
    </citation>
    <scope>NUCLEOTIDE SEQUENCE [LARGE SCALE GENOMIC DNA]</scope>
    <source>
        <strain evidence="2 3">CCTCC AB2016182</strain>
    </source>
</reference>
<keyword evidence="3" id="KW-1185">Reference proteome</keyword>
<accession>A0A4U0Q456</accession>
<dbReference type="GO" id="GO:0016887">
    <property type="term" value="F:ATP hydrolysis activity"/>
    <property type="evidence" value="ECO:0007669"/>
    <property type="project" value="InterPro"/>
</dbReference>
<dbReference type="OrthoDB" id="5297432at2"/>
<evidence type="ECO:0000313" key="2">
    <source>
        <dbReference type="EMBL" id="TJZ75906.1"/>
    </source>
</evidence>
<dbReference type="InterPro" id="IPR003959">
    <property type="entry name" value="ATPase_AAA_core"/>
</dbReference>
<dbReference type="EMBL" id="SUNH01000102">
    <property type="protein sequence ID" value="TJZ75906.1"/>
    <property type="molecule type" value="Genomic_DNA"/>
</dbReference>
<dbReference type="RefSeq" id="WP_136858437.1">
    <property type="nucleotide sequence ID" value="NZ_SUNH01000102.1"/>
</dbReference>
<sequence>MPRHPFIKASFPDPDLTPRKIAKRLMLHLTRIRVDRAAIDPDEQDEERLYDLACMGRLDGVSLTPEDHTRVDRRAARFHERKLRLSGIGHIERSDRDKLSVLKGGVALAAITDEHQADSLAATLHAEMPWMSAATEYAWHAMRRSVREGHVGFRLPPVILDGPPGIGKTRWARRLGDLIGTTSTIIDATTEAASFAVVGCQRGWSGARPGRVLEHILTDLAGNPFIIIDELDKAGRTRSDRGQ</sequence>
<dbReference type="InterPro" id="IPR027417">
    <property type="entry name" value="P-loop_NTPase"/>
</dbReference>
<comment type="caution">
    <text evidence="2">The sequence shown here is derived from an EMBL/GenBank/DDBJ whole genome shotgun (WGS) entry which is preliminary data.</text>
</comment>
<gene>
    <name evidence="2" type="ORF">FA740_19505</name>
</gene>
<dbReference type="GO" id="GO:0005524">
    <property type="term" value="F:ATP binding"/>
    <property type="evidence" value="ECO:0007669"/>
    <property type="project" value="InterPro"/>
</dbReference>
<evidence type="ECO:0000259" key="1">
    <source>
        <dbReference type="Pfam" id="PF00004"/>
    </source>
</evidence>
<dbReference type="Proteomes" id="UP000306223">
    <property type="component" value="Unassembled WGS sequence"/>
</dbReference>
<dbReference type="SUPFAM" id="SSF52540">
    <property type="entry name" value="P-loop containing nucleoside triphosphate hydrolases"/>
    <property type="match status" value="1"/>
</dbReference>
<name>A0A4U0Q456_9RHOB</name>
<organism evidence="2 3">
    <name type="scientific">Paracoccus hibiscisoli</name>
    <dbReference type="NCBI Taxonomy" id="2023261"/>
    <lineage>
        <taxon>Bacteria</taxon>
        <taxon>Pseudomonadati</taxon>
        <taxon>Pseudomonadota</taxon>
        <taxon>Alphaproteobacteria</taxon>
        <taxon>Rhodobacterales</taxon>
        <taxon>Paracoccaceae</taxon>
        <taxon>Paracoccus</taxon>
    </lineage>
</organism>
<dbReference type="Gene3D" id="3.40.50.300">
    <property type="entry name" value="P-loop containing nucleotide triphosphate hydrolases"/>
    <property type="match status" value="1"/>
</dbReference>